<dbReference type="AlphaFoldDB" id="A0A6A6LLT9"/>
<evidence type="ECO:0000256" key="1">
    <source>
        <dbReference type="SAM" id="MobiDB-lite"/>
    </source>
</evidence>
<evidence type="ECO:0000313" key="3">
    <source>
        <dbReference type="Proteomes" id="UP000467840"/>
    </source>
</evidence>
<name>A0A6A6LLT9_HEVBR</name>
<feature type="region of interest" description="Disordered" evidence="1">
    <location>
        <begin position="1"/>
        <end position="34"/>
    </location>
</feature>
<gene>
    <name evidence="2" type="ORF">GH714_023784</name>
</gene>
<dbReference type="EMBL" id="JAAGAX010000010">
    <property type="protein sequence ID" value="KAF2301405.1"/>
    <property type="molecule type" value="Genomic_DNA"/>
</dbReference>
<keyword evidence="3" id="KW-1185">Reference proteome</keyword>
<protein>
    <submittedName>
        <fullName evidence="2">Uncharacterized protein</fullName>
    </submittedName>
</protein>
<organism evidence="2 3">
    <name type="scientific">Hevea brasiliensis</name>
    <name type="common">Para rubber tree</name>
    <name type="synonym">Siphonia brasiliensis</name>
    <dbReference type="NCBI Taxonomy" id="3981"/>
    <lineage>
        <taxon>Eukaryota</taxon>
        <taxon>Viridiplantae</taxon>
        <taxon>Streptophyta</taxon>
        <taxon>Embryophyta</taxon>
        <taxon>Tracheophyta</taxon>
        <taxon>Spermatophyta</taxon>
        <taxon>Magnoliopsida</taxon>
        <taxon>eudicotyledons</taxon>
        <taxon>Gunneridae</taxon>
        <taxon>Pentapetalae</taxon>
        <taxon>rosids</taxon>
        <taxon>fabids</taxon>
        <taxon>Malpighiales</taxon>
        <taxon>Euphorbiaceae</taxon>
        <taxon>Crotonoideae</taxon>
        <taxon>Micrandreae</taxon>
        <taxon>Hevea</taxon>
    </lineage>
</organism>
<proteinExistence type="predicted"/>
<comment type="caution">
    <text evidence="2">The sequence shown here is derived from an EMBL/GenBank/DDBJ whole genome shotgun (WGS) entry which is preliminary data.</text>
</comment>
<sequence length="163" mass="18467">MGDAMKTAGRSEKEREEETEVENSDEETKTVAERAKKERERYCWVRAFREKEEMEKAPASKPFVQQNIFGPSMKEGVKGESLSVKVKKKSQIVDVDFLASILNLPNDGNRIGTFKDSRKLEGYDEKAFQLSIFSRGTTGPSNAKAAGPSEVKILKWKKKKRSM</sequence>
<dbReference type="Proteomes" id="UP000467840">
    <property type="component" value="Chromosome 4"/>
</dbReference>
<evidence type="ECO:0000313" key="2">
    <source>
        <dbReference type="EMBL" id="KAF2301405.1"/>
    </source>
</evidence>
<accession>A0A6A6LLT9</accession>
<reference evidence="2 3" key="1">
    <citation type="journal article" date="2020" name="Mol. Plant">
        <title>The Chromosome-Based Rubber Tree Genome Provides New Insights into Spurge Genome Evolution and Rubber Biosynthesis.</title>
        <authorList>
            <person name="Liu J."/>
            <person name="Shi C."/>
            <person name="Shi C.C."/>
            <person name="Li W."/>
            <person name="Zhang Q.J."/>
            <person name="Zhang Y."/>
            <person name="Li K."/>
            <person name="Lu H.F."/>
            <person name="Shi C."/>
            <person name="Zhu S.T."/>
            <person name="Xiao Z.Y."/>
            <person name="Nan H."/>
            <person name="Yue Y."/>
            <person name="Zhu X.G."/>
            <person name="Wu Y."/>
            <person name="Hong X.N."/>
            <person name="Fan G.Y."/>
            <person name="Tong Y."/>
            <person name="Zhang D."/>
            <person name="Mao C.L."/>
            <person name="Liu Y.L."/>
            <person name="Hao S.J."/>
            <person name="Liu W.Q."/>
            <person name="Lv M.Q."/>
            <person name="Zhang H.B."/>
            <person name="Liu Y."/>
            <person name="Hu-Tang G.R."/>
            <person name="Wang J.P."/>
            <person name="Wang J.H."/>
            <person name="Sun Y.H."/>
            <person name="Ni S.B."/>
            <person name="Chen W.B."/>
            <person name="Zhang X.C."/>
            <person name="Jiao Y.N."/>
            <person name="Eichler E.E."/>
            <person name="Li G.H."/>
            <person name="Liu X."/>
            <person name="Gao L.Z."/>
        </authorList>
    </citation>
    <scope>NUCLEOTIDE SEQUENCE [LARGE SCALE GENOMIC DNA]</scope>
    <source>
        <strain evidence="3">cv. GT1</strain>
        <tissue evidence="2">Leaf</tissue>
    </source>
</reference>